<feature type="compositionally biased region" description="Polar residues" evidence="1">
    <location>
        <begin position="157"/>
        <end position="179"/>
    </location>
</feature>
<dbReference type="NCBIfam" id="TIGR04430">
    <property type="entry name" value="OM_asym_MlaD"/>
    <property type="match status" value="1"/>
</dbReference>
<protein>
    <recommendedName>
        <fullName evidence="3">Mce/MlaD domain-containing protein</fullName>
    </recommendedName>
</protein>
<proteinExistence type="predicted"/>
<evidence type="ECO:0000259" key="3">
    <source>
        <dbReference type="Pfam" id="PF02470"/>
    </source>
</evidence>
<keyword evidence="2" id="KW-0812">Transmembrane</keyword>
<dbReference type="AlphaFoldDB" id="A0AAV3KH13"/>
<dbReference type="PANTHER" id="PTHR33371:SF4">
    <property type="entry name" value="INTERMEMBRANE PHOSPHOLIPID TRANSPORT SYSTEM BINDING PROTEIN MLAD"/>
    <property type="match status" value="1"/>
</dbReference>
<feature type="transmembrane region" description="Helical" evidence="2">
    <location>
        <begin position="6"/>
        <end position="26"/>
    </location>
</feature>
<dbReference type="InterPro" id="IPR030970">
    <property type="entry name" value="ABC_MlaD"/>
</dbReference>
<dbReference type="GO" id="GO:0005548">
    <property type="term" value="F:phospholipid transporter activity"/>
    <property type="evidence" value="ECO:0007669"/>
    <property type="project" value="TreeGrafter"/>
</dbReference>
<dbReference type="Proteomes" id="UP000017142">
    <property type="component" value="Unassembled WGS sequence"/>
</dbReference>
<feature type="domain" description="Mce/MlaD" evidence="3">
    <location>
        <begin position="38"/>
        <end position="117"/>
    </location>
</feature>
<gene>
    <name evidence="4" type="ORF">A544_0317</name>
</gene>
<dbReference type="Pfam" id="PF02470">
    <property type="entry name" value="MlaD"/>
    <property type="match status" value="1"/>
</dbReference>
<organism evidence="4 5">
    <name type="scientific">Dickeya solani D s0432-1</name>
    <dbReference type="NCBI Taxonomy" id="1231725"/>
    <lineage>
        <taxon>Bacteria</taxon>
        <taxon>Pseudomonadati</taxon>
        <taxon>Pseudomonadota</taxon>
        <taxon>Gammaproteobacteria</taxon>
        <taxon>Enterobacterales</taxon>
        <taxon>Pectobacteriaceae</taxon>
        <taxon>Dickeya</taxon>
    </lineage>
</organism>
<dbReference type="GeneID" id="43519044"/>
<feature type="compositionally biased region" description="Basic and acidic residues" evidence="1">
    <location>
        <begin position="193"/>
        <end position="203"/>
    </location>
</feature>
<reference evidence="5" key="1">
    <citation type="journal article" date="2013" name="Diversity">
        <title>Genome Sequence of Dickeya solani, a New soft Rot Pathogen of Potato, Suggests its Emergence May Be Related to a Novel Combination of Non-Ribosomal Peptide/Polyketide Synthetase Clusters.</title>
        <authorList>
            <person name="Garlant L."/>
            <person name="Koskinen P."/>
            <person name="Rouhiainen L."/>
            <person name="Laine P."/>
            <person name="Paulin L."/>
            <person name="Auvinen P."/>
            <person name="Holm L."/>
            <person name="Pirhonen M."/>
        </authorList>
    </citation>
    <scope>NUCLEOTIDE SEQUENCE [LARGE SCALE GENOMIC DNA]</scope>
    <source>
        <strain evidence="5">D s0432-1</strain>
    </source>
</reference>
<keyword evidence="2" id="KW-1133">Transmembrane helix</keyword>
<dbReference type="EMBL" id="AMWE01000001">
    <property type="protein sequence ID" value="ERO59346.1"/>
    <property type="molecule type" value="Genomic_DNA"/>
</dbReference>
<evidence type="ECO:0000256" key="1">
    <source>
        <dbReference type="SAM" id="MobiDB-lite"/>
    </source>
</evidence>
<dbReference type="RefSeq" id="WP_022631828.1">
    <property type="nucleotide sequence ID" value="NZ_AMWE01000001.1"/>
</dbReference>
<dbReference type="InterPro" id="IPR052336">
    <property type="entry name" value="MlaD_Phospholipid_Transporter"/>
</dbReference>
<feature type="region of interest" description="Disordered" evidence="1">
    <location>
        <begin position="157"/>
        <end position="214"/>
    </location>
</feature>
<dbReference type="PANTHER" id="PTHR33371">
    <property type="entry name" value="INTERMEMBRANE PHOSPHOLIPID TRANSPORT SYSTEM BINDING PROTEIN MLAD-RELATED"/>
    <property type="match status" value="1"/>
</dbReference>
<comment type="caution">
    <text evidence="4">The sequence shown here is derived from an EMBL/GenBank/DDBJ whole genome shotgun (WGS) entry which is preliminary data.</text>
</comment>
<evidence type="ECO:0000256" key="2">
    <source>
        <dbReference type="SAM" id="Phobius"/>
    </source>
</evidence>
<dbReference type="InterPro" id="IPR003399">
    <property type="entry name" value="Mce/MlaD"/>
</dbReference>
<evidence type="ECO:0000313" key="4">
    <source>
        <dbReference type="EMBL" id="ERO59346.1"/>
    </source>
</evidence>
<evidence type="ECO:0000313" key="5">
    <source>
        <dbReference type="Proteomes" id="UP000017142"/>
    </source>
</evidence>
<dbReference type="GO" id="GO:0005543">
    <property type="term" value="F:phospholipid binding"/>
    <property type="evidence" value="ECO:0007669"/>
    <property type="project" value="TreeGrafter"/>
</dbReference>
<sequence length="214" mass="22967">MQTKKHEIWVGVFMLIALCAIVFLCLKVADLKSLGQQQTYRLYATFDNIGGLKARSPVKVGGVVIGRVADISLDTKTYLPRVAVDIDQRYNHIPDTSSLAIRTSGLLGEQYLALNMGFEDEDMGTSILKDGGTVQDTKSAMVLEDLIGQFLYKSGGNNTDNASQNNASQDTVNPNNAAQSHAKPAETNPAETKPVEKGGEAAKPESGAKPAQQP</sequence>
<accession>A0AAV3KH13</accession>
<name>A0AAV3KH13_9GAMM</name>
<keyword evidence="2" id="KW-0472">Membrane</keyword>